<accession>A0AAF0ET70</accession>
<protein>
    <recommendedName>
        <fullName evidence="5">Bola-like protein</fullName>
    </recommendedName>
</protein>
<organism evidence="3 4">
    <name type="scientific">Malassezia cuniculi</name>
    <dbReference type="NCBI Taxonomy" id="948313"/>
    <lineage>
        <taxon>Eukaryota</taxon>
        <taxon>Fungi</taxon>
        <taxon>Dikarya</taxon>
        <taxon>Basidiomycota</taxon>
        <taxon>Ustilaginomycotina</taxon>
        <taxon>Malasseziomycetes</taxon>
        <taxon>Malasseziales</taxon>
        <taxon>Malasseziaceae</taxon>
        <taxon>Malassezia</taxon>
    </lineage>
</organism>
<evidence type="ECO:0000313" key="3">
    <source>
        <dbReference type="EMBL" id="WFD34674.1"/>
    </source>
</evidence>
<evidence type="ECO:0000313" key="4">
    <source>
        <dbReference type="Proteomes" id="UP001219933"/>
    </source>
</evidence>
<reference evidence="3" key="1">
    <citation type="submission" date="2023-03" db="EMBL/GenBank/DDBJ databases">
        <title>Mating type loci evolution in Malassezia.</title>
        <authorList>
            <person name="Coelho M.A."/>
        </authorList>
    </citation>
    <scope>NUCLEOTIDE SEQUENCE</scope>
    <source>
        <strain evidence="3">CBS 11721</strain>
    </source>
</reference>
<dbReference type="Gene3D" id="3.30.300.90">
    <property type="entry name" value="BolA-like"/>
    <property type="match status" value="1"/>
</dbReference>
<comment type="similarity">
    <text evidence="1 2">Belongs to the BolA/IbaG family.</text>
</comment>
<dbReference type="GO" id="GO:0005759">
    <property type="term" value="C:mitochondrial matrix"/>
    <property type="evidence" value="ECO:0007669"/>
    <property type="project" value="TreeGrafter"/>
</dbReference>
<dbReference type="Proteomes" id="UP001219933">
    <property type="component" value="Chromosome 2"/>
</dbReference>
<dbReference type="AlphaFoldDB" id="A0AAF0ET70"/>
<name>A0AAF0ET70_9BASI</name>
<dbReference type="EMBL" id="CP119878">
    <property type="protein sequence ID" value="WFD34674.1"/>
    <property type="molecule type" value="Genomic_DNA"/>
</dbReference>
<dbReference type="InterPro" id="IPR002634">
    <property type="entry name" value="BolA"/>
</dbReference>
<evidence type="ECO:0000256" key="2">
    <source>
        <dbReference type="RuleBase" id="RU003860"/>
    </source>
</evidence>
<sequence length="224" mass="24586">MVTQAELEAAIHREIGNIATLLVSDVSGGCGQAYDVVIVSDVFKGLTTLKRHRLVNDRLRAEIAQMHAFSQKTYTVEQFNALKAAHAPTPAPGVIQDAAVPPTAVPELMLTPDNELVAMDDSQMTDSSHLNKPSRGLVRSTSISRLHYSRISTAEFWQGLQRFLESEFCTNDMDCDADGTGNRSGENEVHRLFEDIFLTQKNYLTVSEVAKIRDATGMIGMAGM</sequence>
<keyword evidence="4" id="KW-1185">Reference proteome</keyword>
<dbReference type="InterPro" id="IPR036065">
    <property type="entry name" value="BolA-like_sf"/>
</dbReference>
<evidence type="ECO:0000256" key="1">
    <source>
        <dbReference type="ARBA" id="ARBA00005578"/>
    </source>
</evidence>
<dbReference type="PANTHER" id="PTHR46188:SF1">
    <property type="entry name" value="BOLA-LIKE PROTEIN 3"/>
    <property type="match status" value="1"/>
</dbReference>
<gene>
    <name evidence="3" type="ORF">MCUN1_001515</name>
</gene>
<proteinExistence type="inferred from homology"/>
<dbReference type="InterPro" id="IPR052275">
    <property type="entry name" value="Mt_Fe-S_assembly_factor"/>
</dbReference>
<dbReference type="SUPFAM" id="SSF82657">
    <property type="entry name" value="BolA-like"/>
    <property type="match status" value="1"/>
</dbReference>
<evidence type="ECO:0008006" key="5">
    <source>
        <dbReference type="Google" id="ProtNLM"/>
    </source>
</evidence>
<dbReference type="PANTHER" id="PTHR46188">
    <property type="entry name" value="BOLA-LIKE PROTEIN 3"/>
    <property type="match status" value="1"/>
</dbReference>
<dbReference type="Pfam" id="PF01722">
    <property type="entry name" value="BolA"/>
    <property type="match status" value="1"/>
</dbReference>